<feature type="chain" id="PRO_5019543811" evidence="1">
    <location>
        <begin position="21"/>
        <end position="298"/>
    </location>
</feature>
<keyword evidence="3" id="KW-1185">Reference proteome</keyword>
<dbReference type="Proteomes" id="UP000288227">
    <property type="component" value="Unassembled WGS sequence"/>
</dbReference>
<accession>A0A401UAN9</accession>
<name>A0A401UAN9_9BACT</name>
<organism evidence="2 3">
    <name type="scientific">Chryseotalea sanaruensis</name>
    <dbReference type="NCBI Taxonomy" id="2482724"/>
    <lineage>
        <taxon>Bacteria</taxon>
        <taxon>Pseudomonadati</taxon>
        <taxon>Bacteroidota</taxon>
        <taxon>Cytophagia</taxon>
        <taxon>Cytophagales</taxon>
        <taxon>Chryseotaleaceae</taxon>
        <taxon>Chryseotalea</taxon>
    </lineage>
</organism>
<dbReference type="EMBL" id="BHXQ01000004">
    <property type="protein sequence ID" value="GCC51973.1"/>
    <property type="molecule type" value="Genomic_DNA"/>
</dbReference>
<keyword evidence="1" id="KW-0732">Signal</keyword>
<feature type="signal peptide" evidence="1">
    <location>
        <begin position="1"/>
        <end position="20"/>
    </location>
</feature>
<gene>
    <name evidence="2" type="ORF">SanaruYs_22040</name>
</gene>
<evidence type="ECO:0000313" key="2">
    <source>
        <dbReference type="EMBL" id="GCC51973.1"/>
    </source>
</evidence>
<evidence type="ECO:0000256" key="1">
    <source>
        <dbReference type="SAM" id="SignalP"/>
    </source>
</evidence>
<dbReference type="RefSeq" id="WP_127122630.1">
    <property type="nucleotide sequence ID" value="NZ_BHXQ01000004.1"/>
</dbReference>
<proteinExistence type="predicted"/>
<protein>
    <submittedName>
        <fullName evidence="2">Uncharacterized protein</fullName>
    </submittedName>
</protein>
<reference evidence="2 3" key="1">
    <citation type="submission" date="2018-11" db="EMBL/GenBank/DDBJ databases">
        <title>Chryseotalea sanarue gen. nov., sp., nov., a member of the family Cytophagaceae, isolated from a brackish lake in Hamamatsu Japan.</title>
        <authorList>
            <person name="Maejima Y."/>
            <person name="Iino T."/>
            <person name="Muraguchi Y."/>
            <person name="Fukuda K."/>
            <person name="Ohkuma M."/>
            <person name="Moriuchi R."/>
            <person name="Dohra H."/>
            <person name="Kimbara K."/>
            <person name="Shintani M."/>
        </authorList>
    </citation>
    <scope>NUCLEOTIDE SEQUENCE [LARGE SCALE GENOMIC DNA]</scope>
    <source>
        <strain evidence="2 3">Ys</strain>
    </source>
</reference>
<evidence type="ECO:0000313" key="3">
    <source>
        <dbReference type="Proteomes" id="UP000288227"/>
    </source>
</evidence>
<comment type="caution">
    <text evidence="2">The sequence shown here is derived from an EMBL/GenBank/DDBJ whole genome shotgun (WGS) entry which is preliminary data.</text>
</comment>
<sequence>MKHYPNLLLLLLICCSSCNAEKGNSTSSVQEKPKLIYGRNYYWEKSDQDRFVAISFDSTDNIYCTLYSFGSKEEENEKRYLVKSTGVNIYELISLDSNRIHYEINITTNKSLVLSTTNQPLISYTTVIDDSFQKLFGKVKSKFQYKCISSDEIVFNGIVCYKTTVHEILSKPSYKKRIESYNDEIYGKGENNYLEYNGNRFYYGIETGREYFYKIEIVNNKMDSLYLGIKIGDKKSEVTKRLSVTSKPYKATRSEIVIRICNAKYEGGFGYLKLKFADLKDIDPILKSIDYNPYYDGE</sequence>
<dbReference type="AlphaFoldDB" id="A0A401UAN9"/>